<dbReference type="EMBL" id="JAZHYP010000001">
    <property type="protein sequence ID" value="MEN3322706.1"/>
    <property type="molecule type" value="Genomic_DNA"/>
</dbReference>
<feature type="transmembrane region" description="Helical" evidence="1">
    <location>
        <begin position="36"/>
        <end position="58"/>
    </location>
</feature>
<feature type="transmembrane region" description="Helical" evidence="1">
    <location>
        <begin position="207"/>
        <end position="239"/>
    </location>
</feature>
<keyword evidence="1" id="KW-0472">Membrane</keyword>
<feature type="transmembrane region" description="Helical" evidence="1">
    <location>
        <begin position="132"/>
        <end position="156"/>
    </location>
</feature>
<evidence type="ECO:0000313" key="3">
    <source>
        <dbReference type="Proteomes" id="UP001416393"/>
    </source>
</evidence>
<feature type="transmembrane region" description="Helical" evidence="1">
    <location>
        <begin position="78"/>
        <end position="99"/>
    </location>
</feature>
<keyword evidence="1" id="KW-0812">Transmembrane</keyword>
<reference evidence="2 3" key="1">
    <citation type="submission" date="2024-01" db="EMBL/GenBank/DDBJ databases">
        <title>Mariniflexile litorale sp. nov., isolated from the shallow sediments of the Sea of Japan.</title>
        <authorList>
            <person name="Romanenko L."/>
            <person name="Bystritskaya E."/>
            <person name="Isaeva M."/>
        </authorList>
    </citation>
    <scope>NUCLEOTIDE SEQUENCE [LARGE SCALE GENOMIC DNA]</scope>
    <source>
        <strain evidence="2 3">KCTC 32427</strain>
    </source>
</reference>
<evidence type="ECO:0008006" key="4">
    <source>
        <dbReference type="Google" id="ProtNLM"/>
    </source>
</evidence>
<keyword evidence="1" id="KW-1133">Transmembrane helix</keyword>
<sequence>MNKPYIELRNRNDFGDTINTYFLFLKYNYKKYTSLYLRYNAISIILLIVASYLLVTGFMGLASRDFRFGMNNDGNQTIYLIVGAIILFLILFITALINYSFSSSYMAEYVNTTGEVESNNVWQNIKRNLGSIILFIFIGIGLYIGYAIVSIIFAFIPLIGMLIQYGLSFLLAAFFGLSFMAIFSENKGLSNALSEGWSFTFSSFGKVILYGLVIGILNLMITFLIISIPGFIIGIYVYFSLESNVDLATNVFASVVFTLGFAMLLLSFIYSQALSQIAYSVLYYNIFEEKNNVFLIKKIEQIGINE</sequence>
<dbReference type="RefSeq" id="WP_346240252.1">
    <property type="nucleotide sequence ID" value="NZ_JAZHYP010000001.1"/>
</dbReference>
<feature type="transmembrane region" description="Helical" evidence="1">
    <location>
        <begin position="251"/>
        <end position="270"/>
    </location>
</feature>
<protein>
    <recommendedName>
        <fullName evidence="4">Glycerophosphoryl diester phosphodiesterase family protein</fullName>
    </recommendedName>
</protein>
<keyword evidence="3" id="KW-1185">Reference proteome</keyword>
<evidence type="ECO:0000256" key="1">
    <source>
        <dbReference type="SAM" id="Phobius"/>
    </source>
</evidence>
<accession>A0ABV0A838</accession>
<feature type="transmembrane region" description="Helical" evidence="1">
    <location>
        <begin position="162"/>
        <end position="183"/>
    </location>
</feature>
<comment type="caution">
    <text evidence="2">The sequence shown here is derived from an EMBL/GenBank/DDBJ whole genome shotgun (WGS) entry which is preliminary data.</text>
</comment>
<dbReference type="Proteomes" id="UP001416393">
    <property type="component" value="Unassembled WGS sequence"/>
</dbReference>
<gene>
    <name evidence="2" type="ORF">VP395_03140</name>
</gene>
<name>A0ABV0A838_9FLAO</name>
<evidence type="ECO:0000313" key="2">
    <source>
        <dbReference type="EMBL" id="MEN3322706.1"/>
    </source>
</evidence>
<proteinExistence type="predicted"/>
<organism evidence="2 3">
    <name type="scientific">Mariniflexile soesokkakense</name>
    <dbReference type="NCBI Taxonomy" id="1343160"/>
    <lineage>
        <taxon>Bacteria</taxon>
        <taxon>Pseudomonadati</taxon>
        <taxon>Bacteroidota</taxon>
        <taxon>Flavobacteriia</taxon>
        <taxon>Flavobacteriales</taxon>
        <taxon>Flavobacteriaceae</taxon>
        <taxon>Mariniflexile</taxon>
    </lineage>
</organism>